<comment type="caution">
    <text evidence="1">The sequence shown here is derived from an EMBL/GenBank/DDBJ whole genome shotgun (WGS) entry which is preliminary data.</text>
</comment>
<sequence length="204" mass="23278">MHVPRRPSHRRRPSVSVLQVRRRSGRLETSWSLLQVPPRYGRLSGAAWESPTGAQTVMVLSQTVLSLSLLLVPRRCGRLSGTIREFPEKLLWSWHRRRFFGSLLLVPRMCRRLSGTVWESSTGAQKIMTLSQTVSCWHRRRPSLNLLQVLQRSWHRRRQSGSVLQVSRRSKRLSGTVWESPAAVPTVLAPSQTVWECSAGVPTV</sequence>
<reference evidence="1" key="1">
    <citation type="journal article" date="2019" name="bioRxiv">
        <title>The Genome of the Zebra Mussel, Dreissena polymorpha: A Resource for Invasive Species Research.</title>
        <authorList>
            <person name="McCartney M.A."/>
            <person name="Auch B."/>
            <person name="Kono T."/>
            <person name="Mallez S."/>
            <person name="Zhang Y."/>
            <person name="Obille A."/>
            <person name="Becker A."/>
            <person name="Abrahante J.E."/>
            <person name="Garbe J."/>
            <person name="Badalamenti J.P."/>
            <person name="Herman A."/>
            <person name="Mangelson H."/>
            <person name="Liachko I."/>
            <person name="Sullivan S."/>
            <person name="Sone E.D."/>
            <person name="Koren S."/>
            <person name="Silverstein K.A.T."/>
            <person name="Beckman K.B."/>
            <person name="Gohl D.M."/>
        </authorList>
    </citation>
    <scope>NUCLEOTIDE SEQUENCE</scope>
    <source>
        <strain evidence="1">Duluth1</strain>
        <tissue evidence="1">Whole animal</tissue>
    </source>
</reference>
<dbReference type="AlphaFoldDB" id="A0A9D4JLD6"/>
<evidence type="ECO:0000313" key="2">
    <source>
        <dbReference type="Proteomes" id="UP000828390"/>
    </source>
</evidence>
<accession>A0A9D4JLD6</accession>
<name>A0A9D4JLD6_DREPO</name>
<gene>
    <name evidence="1" type="ORF">DPMN_118124</name>
</gene>
<dbReference type="EMBL" id="JAIWYP010000005">
    <property type="protein sequence ID" value="KAH3816606.1"/>
    <property type="molecule type" value="Genomic_DNA"/>
</dbReference>
<keyword evidence="2" id="KW-1185">Reference proteome</keyword>
<organism evidence="1 2">
    <name type="scientific">Dreissena polymorpha</name>
    <name type="common">Zebra mussel</name>
    <name type="synonym">Mytilus polymorpha</name>
    <dbReference type="NCBI Taxonomy" id="45954"/>
    <lineage>
        <taxon>Eukaryota</taxon>
        <taxon>Metazoa</taxon>
        <taxon>Spiralia</taxon>
        <taxon>Lophotrochozoa</taxon>
        <taxon>Mollusca</taxon>
        <taxon>Bivalvia</taxon>
        <taxon>Autobranchia</taxon>
        <taxon>Heteroconchia</taxon>
        <taxon>Euheterodonta</taxon>
        <taxon>Imparidentia</taxon>
        <taxon>Neoheterodontei</taxon>
        <taxon>Myida</taxon>
        <taxon>Dreissenoidea</taxon>
        <taxon>Dreissenidae</taxon>
        <taxon>Dreissena</taxon>
    </lineage>
</organism>
<evidence type="ECO:0000313" key="1">
    <source>
        <dbReference type="EMBL" id="KAH3816606.1"/>
    </source>
</evidence>
<reference evidence="1" key="2">
    <citation type="submission" date="2020-11" db="EMBL/GenBank/DDBJ databases">
        <authorList>
            <person name="McCartney M.A."/>
            <person name="Auch B."/>
            <person name="Kono T."/>
            <person name="Mallez S."/>
            <person name="Becker A."/>
            <person name="Gohl D.M."/>
            <person name="Silverstein K.A.T."/>
            <person name="Koren S."/>
            <person name="Bechman K.B."/>
            <person name="Herman A."/>
            <person name="Abrahante J.E."/>
            <person name="Garbe J."/>
        </authorList>
    </citation>
    <scope>NUCLEOTIDE SEQUENCE</scope>
    <source>
        <strain evidence="1">Duluth1</strain>
        <tissue evidence="1">Whole animal</tissue>
    </source>
</reference>
<dbReference type="Proteomes" id="UP000828390">
    <property type="component" value="Unassembled WGS sequence"/>
</dbReference>
<protein>
    <submittedName>
        <fullName evidence="1">Uncharacterized protein</fullName>
    </submittedName>
</protein>
<proteinExistence type="predicted"/>